<dbReference type="GO" id="GO:0003723">
    <property type="term" value="F:RNA binding"/>
    <property type="evidence" value="ECO:0007669"/>
    <property type="project" value="TreeGrafter"/>
</dbReference>
<evidence type="ECO:0000256" key="8">
    <source>
        <dbReference type="SAM" id="MobiDB-lite"/>
    </source>
</evidence>
<dbReference type="PROSITE" id="PS00690">
    <property type="entry name" value="DEAH_ATP_HELICASE"/>
    <property type="match status" value="1"/>
</dbReference>
<dbReference type="CDD" id="cd18791">
    <property type="entry name" value="SF2_C_RHA"/>
    <property type="match status" value="1"/>
</dbReference>
<dbReference type="SMART" id="SM00487">
    <property type="entry name" value="DEXDc"/>
    <property type="match status" value="1"/>
</dbReference>
<organism evidence="11">
    <name type="scientific">Melanaphis sacchari</name>
    <dbReference type="NCBI Taxonomy" id="742174"/>
    <lineage>
        <taxon>Eukaryota</taxon>
        <taxon>Metazoa</taxon>
        <taxon>Ecdysozoa</taxon>
        <taxon>Arthropoda</taxon>
        <taxon>Hexapoda</taxon>
        <taxon>Insecta</taxon>
        <taxon>Pterygota</taxon>
        <taxon>Neoptera</taxon>
        <taxon>Paraneoptera</taxon>
        <taxon>Hemiptera</taxon>
        <taxon>Sternorrhyncha</taxon>
        <taxon>Aphidomorpha</taxon>
        <taxon>Aphidoidea</taxon>
        <taxon>Aphididae</taxon>
        <taxon>Aphidini</taxon>
        <taxon>Melanaphis</taxon>
    </lineage>
</organism>
<evidence type="ECO:0000256" key="1">
    <source>
        <dbReference type="ARBA" id="ARBA00008792"/>
    </source>
</evidence>
<dbReference type="GO" id="GO:0071013">
    <property type="term" value="C:catalytic step 2 spliceosome"/>
    <property type="evidence" value="ECO:0007669"/>
    <property type="project" value="TreeGrafter"/>
</dbReference>
<dbReference type="InterPro" id="IPR011545">
    <property type="entry name" value="DEAD/DEAH_box_helicase_dom"/>
</dbReference>
<dbReference type="PROSITE" id="PS51194">
    <property type="entry name" value="HELICASE_CTER"/>
    <property type="match status" value="1"/>
</dbReference>
<dbReference type="Pfam" id="PF00271">
    <property type="entry name" value="Helicase_C"/>
    <property type="match status" value="1"/>
</dbReference>
<keyword evidence="5 11" id="KW-0347">Helicase</keyword>
<dbReference type="Pfam" id="PF04408">
    <property type="entry name" value="WHD_HA2"/>
    <property type="match status" value="1"/>
</dbReference>
<dbReference type="GO" id="GO:0005524">
    <property type="term" value="F:ATP binding"/>
    <property type="evidence" value="ECO:0007669"/>
    <property type="project" value="UniProtKB-KW"/>
</dbReference>
<evidence type="ECO:0000256" key="6">
    <source>
        <dbReference type="ARBA" id="ARBA00022840"/>
    </source>
</evidence>
<dbReference type="Pfam" id="PF07717">
    <property type="entry name" value="OB_NTP_bind"/>
    <property type="match status" value="1"/>
</dbReference>
<dbReference type="InterPro" id="IPR014001">
    <property type="entry name" value="Helicase_ATP-bd"/>
</dbReference>
<dbReference type="PROSITE" id="PS51192">
    <property type="entry name" value="HELICASE_ATP_BIND_1"/>
    <property type="match status" value="1"/>
</dbReference>
<evidence type="ECO:0000256" key="5">
    <source>
        <dbReference type="ARBA" id="ARBA00022806"/>
    </source>
</evidence>
<evidence type="ECO:0000259" key="10">
    <source>
        <dbReference type="PROSITE" id="PS51194"/>
    </source>
</evidence>
<dbReference type="EC" id="3.6.4.13" evidence="2"/>
<dbReference type="InterPro" id="IPR002464">
    <property type="entry name" value="DNA/RNA_helicase_DEAH_CS"/>
</dbReference>
<gene>
    <name evidence="11" type="primary">DHX35</name>
</gene>
<comment type="catalytic activity">
    <reaction evidence="7">
        <text>ATP + H2O = ADP + phosphate + H(+)</text>
        <dbReference type="Rhea" id="RHEA:13065"/>
        <dbReference type="ChEBI" id="CHEBI:15377"/>
        <dbReference type="ChEBI" id="CHEBI:15378"/>
        <dbReference type="ChEBI" id="CHEBI:30616"/>
        <dbReference type="ChEBI" id="CHEBI:43474"/>
        <dbReference type="ChEBI" id="CHEBI:456216"/>
        <dbReference type="EC" id="3.6.4.13"/>
    </reaction>
</comment>
<evidence type="ECO:0000256" key="4">
    <source>
        <dbReference type="ARBA" id="ARBA00022801"/>
    </source>
</evidence>
<protein>
    <recommendedName>
        <fullName evidence="2">RNA helicase</fullName>
        <ecNumber evidence="2">3.6.4.13</ecNumber>
    </recommendedName>
</protein>
<dbReference type="InterPro" id="IPR007502">
    <property type="entry name" value="Helicase-assoc_dom"/>
</dbReference>
<dbReference type="Gene3D" id="3.40.50.300">
    <property type="entry name" value="P-loop containing nucleotide triphosphate hydrolases"/>
    <property type="match status" value="2"/>
</dbReference>
<dbReference type="Pfam" id="PF21010">
    <property type="entry name" value="HA2_C"/>
    <property type="match status" value="1"/>
</dbReference>
<feature type="domain" description="Helicase ATP-binding" evidence="9">
    <location>
        <begin position="57"/>
        <end position="221"/>
    </location>
</feature>
<evidence type="ECO:0000313" key="11">
    <source>
        <dbReference type="EMBL" id="MBW15333.1"/>
    </source>
</evidence>
<dbReference type="Gene3D" id="1.20.120.1080">
    <property type="match status" value="1"/>
</dbReference>
<proteinExistence type="inferred from homology"/>
<keyword evidence="4" id="KW-0378">Hydrolase</keyword>
<dbReference type="PANTHER" id="PTHR18934:SF136">
    <property type="entry name" value="ATP-DEPENDENT RNA HELICASE DHX35-RELATED"/>
    <property type="match status" value="1"/>
</dbReference>
<name>A0A2H8TMF0_9HEMI</name>
<dbReference type="GO" id="GO:0016787">
    <property type="term" value="F:hydrolase activity"/>
    <property type="evidence" value="ECO:0007669"/>
    <property type="project" value="UniProtKB-KW"/>
</dbReference>
<feature type="domain" description="Helicase C-terminal" evidence="10">
    <location>
        <begin position="249"/>
        <end position="428"/>
    </location>
</feature>
<dbReference type="Pfam" id="PF00270">
    <property type="entry name" value="DEAD"/>
    <property type="match status" value="1"/>
</dbReference>
<keyword evidence="3" id="KW-0547">Nucleotide-binding</keyword>
<dbReference type="EMBL" id="GFXV01003528">
    <property type="protein sequence ID" value="MBW15333.1"/>
    <property type="molecule type" value="Transcribed_RNA"/>
</dbReference>
<dbReference type="SMART" id="SM00490">
    <property type="entry name" value="HELICc"/>
    <property type="match status" value="1"/>
</dbReference>
<dbReference type="InterPro" id="IPR011709">
    <property type="entry name" value="DEAD-box_helicase_OB_fold"/>
</dbReference>
<dbReference type="FunFam" id="3.40.50.300:FF:000578">
    <property type="entry name" value="probable ATP-dependent RNA helicase DHX35"/>
    <property type="match status" value="1"/>
</dbReference>
<dbReference type="GO" id="GO:0003724">
    <property type="term" value="F:RNA helicase activity"/>
    <property type="evidence" value="ECO:0007669"/>
    <property type="project" value="UniProtKB-EC"/>
</dbReference>
<dbReference type="InterPro" id="IPR027417">
    <property type="entry name" value="P-loop_NTPase"/>
</dbReference>
<dbReference type="SUPFAM" id="SSF52540">
    <property type="entry name" value="P-loop containing nucleoside triphosphate hydrolases"/>
    <property type="match status" value="1"/>
</dbReference>
<evidence type="ECO:0000256" key="7">
    <source>
        <dbReference type="ARBA" id="ARBA00047984"/>
    </source>
</evidence>
<feature type="region of interest" description="Disordered" evidence="8">
    <location>
        <begin position="1"/>
        <end position="21"/>
    </location>
</feature>
<keyword evidence="6" id="KW-0067">ATP-binding</keyword>
<evidence type="ECO:0000259" key="9">
    <source>
        <dbReference type="PROSITE" id="PS51192"/>
    </source>
</evidence>
<evidence type="ECO:0000256" key="3">
    <source>
        <dbReference type="ARBA" id="ARBA00022741"/>
    </source>
</evidence>
<dbReference type="SMART" id="SM00847">
    <property type="entry name" value="HA2"/>
    <property type="match status" value="1"/>
</dbReference>
<dbReference type="AlphaFoldDB" id="A0A2H8TMF0"/>
<sequence length="682" mass="76953">MSSFRFKNCDEKPGYGEEDSNFESAISSSFVYNPYMSLDLQSQRNKLPITKYRNEVLYLCEKFQTLILVGSTGSGKSTQVSQMLLDSGLCQNDKSIVITEPRKISAITLATRVAQEQKTNLGQLVGYSVRFDNCCQPSTKIKYITEGILLNEMMSNPLLVNYSVIILDEIHERSLMTDILMGLIKKVLKKRPTLRLIILSATLDSTQLKSYFNLNQSNDPSNDTATVLGIEGRSYPTKIYYLKDPTPNYVEESINTVLKIQQSGALGDILVFLTGKEEIMQAVNTLDDYNIKNANEKIKLLPVPMHGTLTNDEQLKAFRPAPRGYRKVVFSTNVAETSVTISGIVHVIDCGFVKLKWFNSKFGADSLIAVPISKASAVQRAGRAGRERPGKVYRLYTKEAYQNLINATPPEMMRSDLTDVTLQLKAIYINNVLRFPFLSPPPAKNLLYAMEMLKALEAIDELGNLTNSFGTIMAELPLPAKHSRILLKSAEWGCSSEIVSILAMLQLQDAFVRPKYGATIQKAKIQHRNFEVAEGDLLTLLNVYNGFEKNLYSQQWCHRFFINYNELCKARKIRSHLIDLMRSSKIPLKSCKGNTRIIVKSIASGLFKNAAYLHYTGVYRSVGLDEDLYFHPKSVMNYVNQPQWVLYDELLETTKTYIKNLVEITPSLLLEVAPHYFATPTL</sequence>
<comment type="similarity">
    <text evidence="1">Belongs to the DEAD box helicase family. DEAH subfamily.</text>
</comment>
<dbReference type="FunFam" id="3.40.50.300:FF:000145">
    <property type="entry name" value="probable ATP-dependent RNA helicase DHX40"/>
    <property type="match status" value="1"/>
</dbReference>
<reference evidence="11" key="1">
    <citation type="submission" date="2017-10" db="EMBL/GenBank/DDBJ databases">
        <title>Transcriptome Assembly of Sugarcane Aphid Adults.</title>
        <authorList>
            <person name="Scully E.D."/>
            <person name="Palmer N.A."/>
            <person name="Geib S.M."/>
            <person name="Sarath G."/>
            <person name="Sattler S.E."/>
        </authorList>
    </citation>
    <scope>NUCLEOTIDE SEQUENCE</scope>
    <source>
        <tissue evidence="11">Whole body</tissue>
    </source>
</reference>
<evidence type="ECO:0000256" key="2">
    <source>
        <dbReference type="ARBA" id="ARBA00012552"/>
    </source>
</evidence>
<dbReference type="PANTHER" id="PTHR18934">
    <property type="entry name" value="ATP-DEPENDENT RNA HELICASE"/>
    <property type="match status" value="1"/>
</dbReference>
<dbReference type="InterPro" id="IPR048333">
    <property type="entry name" value="HA2_WH"/>
</dbReference>
<dbReference type="OrthoDB" id="10253254at2759"/>
<dbReference type="InterPro" id="IPR001650">
    <property type="entry name" value="Helicase_C-like"/>
</dbReference>
<accession>A0A2H8TMF0</accession>